<dbReference type="GO" id="GO:0006869">
    <property type="term" value="P:lipid transport"/>
    <property type="evidence" value="ECO:0007669"/>
    <property type="project" value="InterPro"/>
</dbReference>
<dbReference type="Proteomes" id="UP001205998">
    <property type="component" value="Unassembled WGS sequence"/>
</dbReference>
<dbReference type="PANTHER" id="PTHR14096">
    <property type="entry name" value="APOLIPOPROTEIN L"/>
    <property type="match status" value="1"/>
</dbReference>
<comment type="similarity">
    <text evidence="1">Belongs to the apolipoprotein L family.</text>
</comment>
<dbReference type="PANTHER" id="PTHR14096:SF57">
    <property type="entry name" value="APOLIPOPROTEIN L4"/>
    <property type="match status" value="1"/>
</dbReference>
<dbReference type="EMBL" id="MU551605">
    <property type="protein sequence ID" value="KAI5623048.1"/>
    <property type="molecule type" value="Genomic_DNA"/>
</dbReference>
<keyword evidence="3" id="KW-1133">Transmembrane helix</keyword>
<evidence type="ECO:0000256" key="1">
    <source>
        <dbReference type="ARBA" id="ARBA00010090"/>
    </source>
</evidence>
<dbReference type="GO" id="GO:0042157">
    <property type="term" value="P:lipoprotein metabolic process"/>
    <property type="evidence" value="ECO:0007669"/>
    <property type="project" value="InterPro"/>
</dbReference>
<keyword evidence="3" id="KW-0472">Membrane</keyword>
<feature type="region of interest" description="Disordered" evidence="2">
    <location>
        <begin position="506"/>
        <end position="527"/>
    </location>
</feature>
<dbReference type="GO" id="GO:0016020">
    <property type="term" value="C:membrane"/>
    <property type="evidence" value="ECO:0007669"/>
    <property type="project" value="TreeGrafter"/>
</dbReference>
<keyword evidence="5" id="KW-1185">Reference proteome</keyword>
<dbReference type="GO" id="GO:0005576">
    <property type="term" value="C:extracellular region"/>
    <property type="evidence" value="ECO:0007669"/>
    <property type="project" value="InterPro"/>
</dbReference>
<proteinExistence type="inferred from homology"/>
<evidence type="ECO:0000256" key="3">
    <source>
        <dbReference type="SAM" id="Phobius"/>
    </source>
</evidence>
<dbReference type="AlphaFoldDB" id="A0AAD5AU51"/>
<sequence>MSALIFIIEREKLQEQLRDYILQSVKYTETLKEFCDGESKWTLQRETKLEMMRDIKDRAEQITLKFDHVQKSEDKAKAFGEYTWSSLTQFTADTKRQELEKELGEVLKNTLEGLEKLHCFLDAVEKLAVTSLFVFMGESFMPTGVSSMSVRSVISTARIVSPLLVHFKRDPRAFFLPSLNNVDVLAFQLDKYIRITQQICEKMEKKSRSISGSRGFHEWKTGKSSLKIHLNMSEESLQKLHDHLLQLTKIRMDESFRLTFLFDMKAQDFMFIFSTQHNRMLDFLSELEEAAVQLDKMKKGSNISTVAGSSVGIAGGVLSIVGLALAPVTAGASLALTLTGVGLGVTSGVNGIVTGITEMAVNKHHEKNAKNIFIRFMEDVQMILDCMEVAANAELEEAAVQLDKMKKGSNISTVAGSSVGIAGGVLSIVGLALAPVTAGASLALTLTGVGLGVTSGVNGIVTGITEMAVNKHHGQNANNIFIRFMEDVQMILDCIEEAASRYGSVPGGDGVSKDLKDEKQATKGAAGGNGIEDLVDGALPAKPIGPDDMVGAAVNVGLQEAKAVRNIPQLAADLPDIGQMAKGAPLALSKSARAGLIGLNVLFIGLDVLFICKDGISLAKGSKNEVAQIIRSRSVLWRSEVEAWQKIHDHLCEAMPSFYKNQEVLEQPFRP</sequence>
<feature type="transmembrane region" description="Helical" evidence="3">
    <location>
        <begin position="332"/>
        <end position="353"/>
    </location>
</feature>
<dbReference type="Pfam" id="PF05461">
    <property type="entry name" value="ApoL"/>
    <property type="match status" value="2"/>
</dbReference>
<feature type="transmembrane region" description="Helical" evidence="3">
    <location>
        <begin position="414"/>
        <end position="434"/>
    </location>
</feature>
<comment type="caution">
    <text evidence="4">The sequence shown here is derived from an EMBL/GenBank/DDBJ whole genome shotgun (WGS) entry which is preliminary data.</text>
</comment>
<evidence type="ECO:0000313" key="5">
    <source>
        <dbReference type="Proteomes" id="UP001205998"/>
    </source>
</evidence>
<name>A0AAD5AU51_SILAS</name>
<feature type="compositionally biased region" description="Basic and acidic residues" evidence="2">
    <location>
        <begin position="511"/>
        <end position="521"/>
    </location>
</feature>
<protein>
    <submittedName>
        <fullName evidence="4">Apolipoprotein L4</fullName>
    </submittedName>
</protein>
<feature type="transmembrane region" description="Helical" evidence="3">
    <location>
        <begin position="306"/>
        <end position="326"/>
    </location>
</feature>
<evidence type="ECO:0000256" key="2">
    <source>
        <dbReference type="SAM" id="MobiDB-lite"/>
    </source>
</evidence>
<evidence type="ECO:0000313" key="4">
    <source>
        <dbReference type="EMBL" id="KAI5623048.1"/>
    </source>
</evidence>
<accession>A0AAD5AU51</accession>
<keyword evidence="3" id="KW-0812">Transmembrane</keyword>
<gene>
    <name evidence="4" type="ORF">C0J50_17302</name>
</gene>
<dbReference type="GO" id="GO:0008289">
    <property type="term" value="F:lipid binding"/>
    <property type="evidence" value="ECO:0007669"/>
    <property type="project" value="InterPro"/>
</dbReference>
<feature type="transmembrane region" description="Helical" evidence="3">
    <location>
        <begin position="440"/>
        <end position="461"/>
    </location>
</feature>
<reference evidence="4" key="1">
    <citation type="submission" date="2018-07" db="EMBL/GenBank/DDBJ databases">
        <title>Comparative genomics of catfishes provides insights into carnivory and benthic adaptation.</title>
        <authorList>
            <person name="Zhang Y."/>
            <person name="Wang D."/>
            <person name="Peng Z."/>
            <person name="Zheng S."/>
            <person name="Shao F."/>
            <person name="Tao W."/>
        </authorList>
    </citation>
    <scope>NUCLEOTIDE SEQUENCE</scope>
    <source>
        <strain evidence="4">Chongqing</strain>
    </source>
</reference>
<dbReference type="InterPro" id="IPR008405">
    <property type="entry name" value="ApoL"/>
</dbReference>
<organism evidence="4 5">
    <name type="scientific">Silurus asotus</name>
    <name type="common">Amur catfish</name>
    <name type="synonym">Parasilurus asotus</name>
    <dbReference type="NCBI Taxonomy" id="30991"/>
    <lineage>
        <taxon>Eukaryota</taxon>
        <taxon>Metazoa</taxon>
        <taxon>Chordata</taxon>
        <taxon>Craniata</taxon>
        <taxon>Vertebrata</taxon>
        <taxon>Euteleostomi</taxon>
        <taxon>Actinopterygii</taxon>
        <taxon>Neopterygii</taxon>
        <taxon>Teleostei</taxon>
        <taxon>Ostariophysi</taxon>
        <taxon>Siluriformes</taxon>
        <taxon>Siluridae</taxon>
        <taxon>Silurus</taxon>
    </lineage>
</organism>